<evidence type="ECO:0000256" key="1">
    <source>
        <dbReference type="ARBA" id="ARBA00023054"/>
    </source>
</evidence>
<reference evidence="5" key="1">
    <citation type="journal article" date="2023" name="Commun. Biol.">
        <title>Genome analysis of Parmales, the sister group of diatoms, reveals the evolutionary specialization of diatoms from phago-mixotrophs to photoautotrophs.</title>
        <authorList>
            <person name="Ban H."/>
            <person name="Sato S."/>
            <person name="Yoshikawa S."/>
            <person name="Yamada K."/>
            <person name="Nakamura Y."/>
            <person name="Ichinomiya M."/>
            <person name="Sato N."/>
            <person name="Blanc-Mathieu R."/>
            <person name="Endo H."/>
            <person name="Kuwata A."/>
            <person name="Ogata H."/>
        </authorList>
    </citation>
    <scope>NUCLEOTIDE SEQUENCE [LARGE SCALE GENOMIC DNA]</scope>
</reference>
<feature type="region of interest" description="Disordered" evidence="2">
    <location>
        <begin position="137"/>
        <end position="160"/>
    </location>
</feature>
<name>A0A9W7L5C3_9STRA</name>
<dbReference type="Gene3D" id="1.20.58.670">
    <property type="entry name" value="Dsl1p vesicle tethering complex, Tip20p subunit, domain D"/>
    <property type="match status" value="1"/>
</dbReference>
<dbReference type="PANTHER" id="PTHR12702:SF0">
    <property type="entry name" value="EXOCYST COMPLEX COMPONENT 6"/>
    <property type="match status" value="1"/>
</dbReference>
<keyword evidence="5" id="KW-1185">Reference proteome</keyword>
<dbReference type="GO" id="GO:0006893">
    <property type="term" value="P:Golgi to plasma membrane transport"/>
    <property type="evidence" value="ECO:0007669"/>
    <property type="project" value="TreeGrafter"/>
</dbReference>
<keyword evidence="1" id="KW-0175">Coiled coil</keyword>
<dbReference type="GO" id="GO:0016020">
    <property type="term" value="C:membrane"/>
    <property type="evidence" value="ECO:0007669"/>
    <property type="project" value="TreeGrafter"/>
</dbReference>
<accession>A0A9W7L5C3</accession>
<dbReference type="EMBL" id="BRYA01000030">
    <property type="protein sequence ID" value="GMI33381.1"/>
    <property type="molecule type" value="Genomic_DNA"/>
</dbReference>
<evidence type="ECO:0000259" key="3">
    <source>
        <dbReference type="Pfam" id="PF04091"/>
    </source>
</evidence>
<dbReference type="InterPro" id="IPR007225">
    <property type="entry name" value="EXOC6/Sec15"/>
</dbReference>
<dbReference type="InterPro" id="IPR042044">
    <property type="entry name" value="EXOC6PINT-1/Sec15/Tip20_C_dom2"/>
</dbReference>
<dbReference type="Proteomes" id="UP001165065">
    <property type="component" value="Unassembled WGS sequence"/>
</dbReference>
<organism evidence="4 5">
    <name type="scientific">Triparma columacea</name>
    <dbReference type="NCBI Taxonomy" id="722753"/>
    <lineage>
        <taxon>Eukaryota</taxon>
        <taxon>Sar</taxon>
        <taxon>Stramenopiles</taxon>
        <taxon>Ochrophyta</taxon>
        <taxon>Bolidophyceae</taxon>
        <taxon>Parmales</taxon>
        <taxon>Triparmaceae</taxon>
        <taxon>Triparma</taxon>
    </lineage>
</organism>
<dbReference type="GO" id="GO:0000145">
    <property type="term" value="C:exocyst"/>
    <property type="evidence" value="ECO:0007669"/>
    <property type="project" value="TreeGrafter"/>
</dbReference>
<dbReference type="PANTHER" id="PTHR12702">
    <property type="entry name" value="SEC15"/>
    <property type="match status" value="1"/>
</dbReference>
<proteinExistence type="predicted"/>
<dbReference type="OrthoDB" id="198499at2759"/>
<sequence length="897" mass="95963">MERNCTAPFKDLLLQQLQQSEASISDITQSHHERFLRSCNSIVSLGDECKNISDEVLSGVQKLKDENVAEMVSKSEALRGLTRITNGAQFLERVLATAIGISKSMSVAEEAAEEGRLKEALEEVDKVRMGLSEIIPGGLMSTSSSDPSSSSSSPLSGQTLSHTDFGSEVLAKIPAVEDLVLRKARGMLSKWASMVRGRVDVGLAVARKRGEGWRGVTKGDWRRGLGRIKSAGKLGGKKGIRPSPPLPLSSVPPLGLSHAVSGFLNILHYDRWGSSSVSSALNLLIPSPLLSSNPSDPDVLDGVGTTLHPYTISSAAYNLLGKGKEFTELFGKSRYGHVTTVGSDGIKRASRLGAVTGMDVRGGGGGGKIKEVTAMVVAWNAFEEEVGVMGVYEVGGRGGEGGRGRGGEYVDRLMEELGEYLREEVGNGENGKGWEVGQVGTWGRIAGMGGEGDVVRFPPQLISSEVLNSVRISLRSTISTKSFSPLHPAPGEALPFTLSQPLKLNKTDVRDVLDDLDPTLTRRRVAPPDVQSPGSDVTGSCGFSESVPAAIRDIHKGLVVLAWFSWCQTKGDGTGANKEMWCRCLLSFVQDAVKSAGKYYRDLIADENVQLNTGVQVAADAGYFKTAVNRLIEDAVAGGLVGLDIVGKADTGNFIEQLNVVRGECEREMNEVEGSASACAFECVRSKVDGILEFSLHPSEYCPPDGSVASVPGEYVEQLVSFLRVTFGTLDTLSTDKREGFCFGCVGHIASRIMGFLVNGRGEFKDCESGGVPSAAKVNGYGMQNLQVDVAGLESFCVSTGVPQLKECMRELRCFSDAMCDRDLGALFEGDNEDARMERYPQLDVIKLKAVLEKYEGAGLKGKLKGMAGLGKMAPSGGYVMDKSEVKGLLGKMKHMR</sequence>
<protein>
    <recommendedName>
        <fullName evidence="3">Exocyst complex subunit EXOC6/Sec15 C-terminal domain-containing protein</fullName>
    </recommendedName>
</protein>
<feature type="compositionally biased region" description="Low complexity" evidence="2">
    <location>
        <begin position="141"/>
        <end position="160"/>
    </location>
</feature>
<dbReference type="GO" id="GO:0090522">
    <property type="term" value="P:vesicle tethering involved in exocytosis"/>
    <property type="evidence" value="ECO:0007669"/>
    <property type="project" value="InterPro"/>
</dbReference>
<dbReference type="GO" id="GO:0006886">
    <property type="term" value="P:intracellular protein transport"/>
    <property type="evidence" value="ECO:0007669"/>
    <property type="project" value="InterPro"/>
</dbReference>
<dbReference type="Pfam" id="PF04091">
    <property type="entry name" value="Sec15_C"/>
    <property type="match status" value="1"/>
</dbReference>
<evidence type="ECO:0000313" key="4">
    <source>
        <dbReference type="EMBL" id="GMI33381.1"/>
    </source>
</evidence>
<dbReference type="AlphaFoldDB" id="A0A9W7L5C3"/>
<gene>
    <name evidence="4" type="ORF">TrCOL_g789</name>
</gene>
<dbReference type="InterPro" id="IPR046361">
    <property type="entry name" value="EXOC6/Sec15_C"/>
</dbReference>
<evidence type="ECO:0000313" key="5">
    <source>
        <dbReference type="Proteomes" id="UP001165065"/>
    </source>
</evidence>
<feature type="domain" description="Exocyst complex subunit EXOC6/Sec15 C-terminal" evidence="3">
    <location>
        <begin position="602"/>
        <end position="854"/>
    </location>
</feature>
<comment type="caution">
    <text evidence="4">The sequence shown here is derived from an EMBL/GenBank/DDBJ whole genome shotgun (WGS) entry which is preliminary data.</text>
</comment>
<evidence type="ECO:0000256" key="2">
    <source>
        <dbReference type="SAM" id="MobiDB-lite"/>
    </source>
</evidence>